<dbReference type="GO" id="GO:0008982">
    <property type="term" value="F:protein-N(PI)-phosphohistidine-sugar phosphotransferase activity"/>
    <property type="evidence" value="ECO:0007669"/>
    <property type="project" value="InterPro"/>
</dbReference>
<dbReference type="EMBL" id="SORF01000002">
    <property type="protein sequence ID" value="TDY50584.1"/>
    <property type="molecule type" value="Genomic_DNA"/>
</dbReference>
<dbReference type="CDD" id="cd00211">
    <property type="entry name" value="PTS_IIA_fru"/>
    <property type="match status" value="1"/>
</dbReference>
<dbReference type="OrthoDB" id="95460at2"/>
<dbReference type="InterPro" id="IPR051541">
    <property type="entry name" value="PTS_SugarTrans_NitroReg"/>
</dbReference>
<keyword evidence="5" id="KW-0808">Transferase</keyword>
<evidence type="ECO:0000256" key="3">
    <source>
        <dbReference type="ARBA" id="ARBA00022553"/>
    </source>
</evidence>
<comment type="subcellular location">
    <subcellularLocation>
        <location evidence="1">Cytoplasm</location>
    </subcellularLocation>
</comment>
<evidence type="ECO:0000313" key="10">
    <source>
        <dbReference type="Proteomes" id="UP000294581"/>
    </source>
</evidence>
<dbReference type="EMBL" id="SORF01000002">
    <property type="protein sequence ID" value="TDY50576.1"/>
    <property type="molecule type" value="Genomic_DNA"/>
</dbReference>
<dbReference type="RefSeq" id="WP_134158523.1">
    <property type="nucleotide sequence ID" value="NZ_SORF01000002.1"/>
</dbReference>
<dbReference type="PANTHER" id="PTHR47738">
    <property type="entry name" value="PTS SYSTEM FRUCTOSE-LIKE EIIA COMPONENT-RELATED"/>
    <property type="match status" value="1"/>
</dbReference>
<dbReference type="InterPro" id="IPR016152">
    <property type="entry name" value="PTrfase/Anion_transptr"/>
</dbReference>
<keyword evidence="6" id="KW-0598">Phosphotransferase system</keyword>
<dbReference type="AlphaFoldDB" id="A0A4R8LVA1"/>
<name>A0A4R8LVA1_9BACL</name>
<keyword evidence="4" id="KW-0762">Sugar transport</keyword>
<accession>A0A4R8LVA1</accession>
<dbReference type="Pfam" id="PF00359">
    <property type="entry name" value="PTS_EIIA_2"/>
    <property type="match status" value="1"/>
</dbReference>
<protein>
    <submittedName>
        <fullName evidence="8">PTS system IIA component (Fru family)</fullName>
    </submittedName>
    <submittedName>
        <fullName evidence="9">PTS system fructose-specific IIA component</fullName>
    </submittedName>
</protein>
<dbReference type="Gene3D" id="3.40.930.10">
    <property type="entry name" value="Mannitol-specific EII, Chain A"/>
    <property type="match status" value="1"/>
</dbReference>
<evidence type="ECO:0000313" key="9">
    <source>
        <dbReference type="EMBL" id="TDY50584.1"/>
    </source>
</evidence>
<dbReference type="InterPro" id="IPR002178">
    <property type="entry name" value="PTS_EIIA_type-2_dom"/>
</dbReference>
<evidence type="ECO:0000259" key="7">
    <source>
        <dbReference type="PROSITE" id="PS51094"/>
    </source>
</evidence>
<dbReference type="GO" id="GO:0016020">
    <property type="term" value="C:membrane"/>
    <property type="evidence" value="ECO:0007669"/>
    <property type="project" value="InterPro"/>
</dbReference>
<evidence type="ECO:0000256" key="5">
    <source>
        <dbReference type="ARBA" id="ARBA00022679"/>
    </source>
</evidence>
<proteinExistence type="predicted"/>
<dbReference type="SUPFAM" id="SSF55804">
    <property type="entry name" value="Phoshotransferase/anion transport protein"/>
    <property type="match status" value="1"/>
</dbReference>
<evidence type="ECO:0000256" key="2">
    <source>
        <dbReference type="ARBA" id="ARBA00022448"/>
    </source>
</evidence>
<dbReference type="GO" id="GO:0005737">
    <property type="term" value="C:cytoplasm"/>
    <property type="evidence" value="ECO:0007669"/>
    <property type="project" value="UniProtKB-SubCell"/>
</dbReference>
<dbReference type="PROSITE" id="PS51094">
    <property type="entry name" value="PTS_EIIA_TYPE_2"/>
    <property type="match status" value="1"/>
</dbReference>
<keyword evidence="3" id="KW-0597">Phosphoprotein</keyword>
<dbReference type="FunFam" id="3.40.930.10:FF:000009">
    <property type="entry name" value="PTS system, fructose specific IIABC component"/>
    <property type="match status" value="1"/>
</dbReference>
<organism evidence="8 10">
    <name type="scientific">Alicyclobacillus sacchari</name>
    <dbReference type="NCBI Taxonomy" id="392010"/>
    <lineage>
        <taxon>Bacteria</taxon>
        <taxon>Bacillati</taxon>
        <taxon>Bacillota</taxon>
        <taxon>Bacilli</taxon>
        <taxon>Bacillales</taxon>
        <taxon>Alicyclobacillaceae</taxon>
        <taxon>Alicyclobacillus</taxon>
    </lineage>
</organism>
<dbReference type="Proteomes" id="UP000294581">
    <property type="component" value="Unassembled WGS sequence"/>
</dbReference>
<dbReference type="InterPro" id="IPR004715">
    <property type="entry name" value="PTS_IIA_fruc"/>
</dbReference>
<dbReference type="PROSITE" id="PS00372">
    <property type="entry name" value="PTS_EIIA_TYPE_2_HIS"/>
    <property type="match status" value="1"/>
</dbReference>
<keyword evidence="10" id="KW-1185">Reference proteome</keyword>
<reference evidence="8 10" key="1">
    <citation type="submission" date="2019-03" db="EMBL/GenBank/DDBJ databases">
        <title>Genomic Encyclopedia of Type Strains, Phase IV (KMG-IV): sequencing the most valuable type-strain genomes for metagenomic binning, comparative biology and taxonomic classification.</title>
        <authorList>
            <person name="Goeker M."/>
        </authorList>
    </citation>
    <scope>NUCLEOTIDE SEQUENCE [LARGE SCALE GENOMIC DNA]</scope>
    <source>
        <strain evidence="8 10">DSM 17974</strain>
    </source>
</reference>
<feature type="domain" description="PTS EIIA type-2" evidence="7">
    <location>
        <begin position="1"/>
        <end position="144"/>
    </location>
</feature>
<dbReference type="PANTHER" id="PTHR47738:SF1">
    <property type="entry name" value="NITROGEN REGULATORY PROTEIN"/>
    <property type="match status" value="1"/>
</dbReference>
<evidence type="ECO:0000313" key="8">
    <source>
        <dbReference type="EMBL" id="TDY50576.1"/>
    </source>
</evidence>
<dbReference type="GO" id="GO:0030295">
    <property type="term" value="F:protein kinase activator activity"/>
    <property type="evidence" value="ECO:0007669"/>
    <property type="project" value="TreeGrafter"/>
</dbReference>
<gene>
    <name evidence="8" type="ORF">C7445_102135</name>
    <name evidence="9" type="ORF">C7445_102143</name>
</gene>
<keyword evidence="2" id="KW-0813">Transport</keyword>
<comment type="caution">
    <text evidence="8">The sequence shown here is derived from an EMBL/GenBank/DDBJ whole genome shotgun (WGS) entry which is preliminary data.</text>
</comment>
<dbReference type="NCBIfam" id="TIGR00848">
    <property type="entry name" value="fruA"/>
    <property type="match status" value="1"/>
</dbReference>
<dbReference type="GO" id="GO:0009401">
    <property type="term" value="P:phosphoenolpyruvate-dependent sugar phosphotransferase system"/>
    <property type="evidence" value="ECO:0007669"/>
    <property type="project" value="UniProtKB-KW"/>
</dbReference>
<sequence length="146" mass="15970">MLDSQHVLFHVTTDSQEDTIRKVVALAADTGRIKDISAVVQAVLDREQEGTTGFGKGIAIPHGKSDQVKEPTLLFARLANPVDWNSLDGNPVDTLFVILVPADAATEHLKILSKLARKLMHDDFVQQIKSIASTEALVQYVNAELQ</sequence>
<evidence type="ECO:0000256" key="4">
    <source>
        <dbReference type="ARBA" id="ARBA00022597"/>
    </source>
</evidence>
<evidence type="ECO:0000256" key="6">
    <source>
        <dbReference type="ARBA" id="ARBA00022683"/>
    </source>
</evidence>
<evidence type="ECO:0000256" key="1">
    <source>
        <dbReference type="ARBA" id="ARBA00004496"/>
    </source>
</evidence>